<feature type="transmembrane region" description="Helical" evidence="1">
    <location>
        <begin position="7"/>
        <end position="29"/>
    </location>
</feature>
<gene>
    <name evidence="2" type="ORF">HME9304_02731</name>
</gene>
<keyword evidence="3" id="KW-1185">Reference proteome</keyword>
<keyword evidence="1" id="KW-0472">Membrane</keyword>
<evidence type="ECO:0000313" key="3">
    <source>
        <dbReference type="Proteomes" id="UP000248536"/>
    </source>
</evidence>
<protein>
    <recommendedName>
        <fullName evidence="4">Type II secretion system protein GspC N-terminal domain-containing protein</fullName>
    </recommendedName>
</protein>
<dbReference type="OrthoDB" id="676730at2"/>
<dbReference type="EMBL" id="CP030104">
    <property type="protein sequence ID" value="AWX45704.1"/>
    <property type="molecule type" value="Genomic_DNA"/>
</dbReference>
<accession>A0A2Z4LW14</accession>
<keyword evidence="1" id="KW-1133">Transmembrane helix</keyword>
<dbReference type="RefSeq" id="WP_112379065.1">
    <property type="nucleotide sequence ID" value="NZ_CP030104.1"/>
</dbReference>
<dbReference type="Proteomes" id="UP000248536">
    <property type="component" value="Chromosome"/>
</dbReference>
<proteinExistence type="predicted"/>
<organism evidence="2 3">
    <name type="scientific">Flagellimonas maritima</name>
    <dbReference type="NCBI Taxonomy" id="1383885"/>
    <lineage>
        <taxon>Bacteria</taxon>
        <taxon>Pseudomonadati</taxon>
        <taxon>Bacteroidota</taxon>
        <taxon>Flavobacteriia</taxon>
        <taxon>Flavobacteriales</taxon>
        <taxon>Flavobacteriaceae</taxon>
        <taxon>Flagellimonas</taxon>
    </lineage>
</organism>
<name>A0A2Z4LW14_9FLAO</name>
<evidence type="ECO:0000256" key="1">
    <source>
        <dbReference type="SAM" id="Phobius"/>
    </source>
</evidence>
<sequence length="151" mass="16840">MKKQTRTYLLLGIVVIVWGIIGFKVVGVLSPEPKPIVVTKPIPKMQKPERKKDTFSLIANYQDPFLGVSPSLKKTVKRTIKKTPMVKKNIVYSGMVSQSGTSKALYFVSIDGKQHIISTKEEIDGVKLLRGNGEHIILKYNGIMETIALTE</sequence>
<evidence type="ECO:0008006" key="4">
    <source>
        <dbReference type="Google" id="ProtNLM"/>
    </source>
</evidence>
<dbReference type="KEGG" id="spon:HME9304_02731"/>
<keyword evidence="1" id="KW-0812">Transmembrane</keyword>
<reference evidence="2 3" key="1">
    <citation type="submission" date="2018-06" db="EMBL/GenBank/DDBJ databases">
        <title>Spongiibacterium sp. HME9304 Genome sequencing and assembly.</title>
        <authorList>
            <person name="Kang H."/>
            <person name="Kim H."/>
            <person name="Joh K."/>
        </authorList>
    </citation>
    <scope>NUCLEOTIDE SEQUENCE [LARGE SCALE GENOMIC DNA]</scope>
    <source>
        <strain evidence="2 3">HME9304</strain>
    </source>
</reference>
<evidence type="ECO:0000313" key="2">
    <source>
        <dbReference type="EMBL" id="AWX45704.1"/>
    </source>
</evidence>
<dbReference type="AlphaFoldDB" id="A0A2Z4LW14"/>